<dbReference type="Pfam" id="PF13927">
    <property type="entry name" value="Ig_3"/>
    <property type="match status" value="1"/>
</dbReference>
<feature type="domain" description="Ig-like" evidence="10">
    <location>
        <begin position="556"/>
        <end position="641"/>
    </location>
</feature>
<dbReference type="InterPro" id="IPR001627">
    <property type="entry name" value="Semap_dom"/>
</dbReference>
<dbReference type="SUPFAM" id="SSF103575">
    <property type="entry name" value="Plexin repeat"/>
    <property type="match status" value="1"/>
</dbReference>
<evidence type="ECO:0000256" key="5">
    <source>
        <dbReference type="ARBA" id="ARBA00023180"/>
    </source>
</evidence>
<dbReference type="PANTHER" id="PTHR11036:SF135">
    <property type="entry name" value="SEMAPHORIN 4D ISOFORM X1-RELATED"/>
    <property type="match status" value="1"/>
</dbReference>
<comment type="similarity">
    <text evidence="2">Belongs to the semaphorin family.</text>
</comment>
<name>A0A6P8G6L1_CLUHA</name>
<evidence type="ECO:0000256" key="4">
    <source>
        <dbReference type="ARBA" id="ARBA00023157"/>
    </source>
</evidence>
<dbReference type="KEGG" id="char:105910853"/>
<dbReference type="SMART" id="SM00423">
    <property type="entry name" value="PSI"/>
    <property type="match status" value="1"/>
</dbReference>
<dbReference type="Gene3D" id="2.60.40.10">
    <property type="entry name" value="Immunoglobulins"/>
    <property type="match status" value="1"/>
</dbReference>
<protein>
    <submittedName>
        <fullName evidence="13 14">Semaphorin-4E</fullName>
    </submittedName>
</protein>
<keyword evidence="5" id="KW-0325">Glycoprotein</keyword>
<dbReference type="GO" id="GO:0005615">
    <property type="term" value="C:extracellular space"/>
    <property type="evidence" value="ECO:0007669"/>
    <property type="project" value="TreeGrafter"/>
</dbReference>
<evidence type="ECO:0000259" key="10">
    <source>
        <dbReference type="PROSITE" id="PS50835"/>
    </source>
</evidence>
<feature type="compositionally biased region" description="Polar residues" evidence="7">
    <location>
        <begin position="746"/>
        <end position="756"/>
    </location>
</feature>
<evidence type="ECO:0000259" key="11">
    <source>
        <dbReference type="PROSITE" id="PS51004"/>
    </source>
</evidence>
<keyword evidence="9" id="KW-0732">Signal</keyword>
<dbReference type="SUPFAM" id="SSF101912">
    <property type="entry name" value="Sema domain"/>
    <property type="match status" value="1"/>
</dbReference>
<dbReference type="PROSITE" id="PS50835">
    <property type="entry name" value="IG_LIKE"/>
    <property type="match status" value="1"/>
</dbReference>
<accession>A0A6P8G6L1</accession>
<keyword evidence="8" id="KW-0812">Transmembrane</keyword>
<dbReference type="Proteomes" id="UP000515152">
    <property type="component" value="Chromosome 10"/>
</dbReference>
<dbReference type="RefSeq" id="XP_031431297.1">
    <property type="nucleotide sequence ID" value="XM_031575437.2"/>
</dbReference>
<dbReference type="InterPro" id="IPR002165">
    <property type="entry name" value="Plexin_repeat"/>
</dbReference>
<dbReference type="OrthoDB" id="9988752at2759"/>
<dbReference type="GO" id="GO:0030335">
    <property type="term" value="P:positive regulation of cell migration"/>
    <property type="evidence" value="ECO:0007669"/>
    <property type="project" value="TreeGrafter"/>
</dbReference>
<dbReference type="GO" id="GO:0045499">
    <property type="term" value="F:chemorepellent activity"/>
    <property type="evidence" value="ECO:0007669"/>
    <property type="project" value="TreeGrafter"/>
</dbReference>
<dbReference type="Gene3D" id="2.130.10.10">
    <property type="entry name" value="YVTN repeat-like/Quinoprotein amine dehydrogenase"/>
    <property type="match status" value="1"/>
</dbReference>
<dbReference type="AlphaFoldDB" id="A0A6P8G6L1"/>
<feature type="compositionally biased region" description="Polar residues" evidence="7">
    <location>
        <begin position="764"/>
        <end position="782"/>
    </location>
</feature>
<comment type="subcellular location">
    <subcellularLocation>
        <location evidence="1">Membrane</location>
    </subcellularLocation>
</comment>
<dbReference type="GO" id="GO:0005886">
    <property type="term" value="C:plasma membrane"/>
    <property type="evidence" value="ECO:0007669"/>
    <property type="project" value="TreeGrafter"/>
</dbReference>
<dbReference type="FunFam" id="2.130.10.10:FF:001703">
    <property type="entry name" value="Semaphorin 4e"/>
    <property type="match status" value="1"/>
</dbReference>
<dbReference type="SMART" id="SM00409">
    <property type="entry name" value="IG"/>
    <property type="match status" value="1"/>
</dbReference>
<evidence type="ECO:0000256" key="1">
    <source>
        <dbReference type="ARBA" id="ARBA00004370"/>
    </source>
</evidence>
<evidence type="ECO:0000313" key="14">
    <source>
        <dbReference type="RefSeq" id="XP_031431296.1"/>
    </source>
</evidence>
<dbReference type="Pfam" id="PF01403">
    <property type="entry name" value="Sema"/>
    <property type="match status" value="1"/>
</dbReference>
<dbReference type="InterPro" id="IPR007110">
    <property type="entry name" value="Ig-like_dom"/>
</dbReference>
<evidence type="ECO:0000313" key="12">
    <source>
        <dbReference type="Proteomes" id="UP000515152"/>
    </source>
</evidence>
<dbReference type="InterPro" id="IPR036352">
    <property type="entry name" value="Semap_dom_sf"/>
</dbReference>
<dbReference type="SUPFAM" id="SSF48726">
    <property type="entry name" value="Immunoglobulin"/>
    <property type="match status" value="1"/>
</dbReference>
<dbReference type="GO" id="GO:0030215">
    <property type="term" value="F:semaphorin receptor binding"/>
    <property type="evidence" value="ECO:0007669"/>
    <property type="project" value="InterPro"/>
</dbReference>
<proteinExistence type="inferred from homology"/>
<dbReference type="InterPro" id="IPR003599">
    <property type="entry name" value="Ig_sub"/>
</dbReference>
<feature type="region of interest" description="Disordered" evidence="7">
    <location>
        <begin position="740"/>
        <end position="782"/>
    </location>
</feature>
<comment type="caution">
    <text evidence="6">Lacks conserved residue(s) required for the propagation of feature annotation.</text>
</comment>
<dbReference type="InterPro" id="IPR016201">
    <property type="entry name" value="PSI"/>
</dbReference>
<dbReference type="InterPro" id="IPR013783">
    <property type="entry name" value="Ig-like_fold"/>
</dbReference>
<evidence type="ECO:0000313" key="13">
    <source>
        <dbReference type="RefSeq" id="XP_012695072.1"/>
    </source>
</evidence>
<dbReference type="GO" id="GO:0000122">
    <property type="term" value="P:negative regulation of transcription by RNA polymerase II"/>
    <property type="evidence" value="ECO:0007669"/>
    <property type="project" value="TreeGrafter"/>
</dbReference>
<dbReference type="Pfam" id="PF01437">
    <property type="entry name" value="PSI"/>
    <property type="match status" value="1"/>
</dbReference>
<keyword evidence="4" id="KW-1015">Disulfide bond</keyword>
<keyword evidence="8" id="KW-1133">Transmembrane helix</keyword>
<dbReference type="SMART" id="SM00630">
    <property type="entry name" value="Sema"/>
    <property type="match status" value="1"/>
</dbReference>
<dbReference type="GeneID" id="105910853"/>
<dbReference type="GeneTree" id="ENSGT00940000165728"/>
<dbReference type="InterPro" id="IPR015943">
    <property type="entry name" value="WD40/YVTN_repeat-like_dom_sf"/>
</dbReference>
<evidence type="ECO:0000256" key="6">
    <source>
        <dbReference type="PROSITE-ProRule" id="PRU00352"/>
    </source>
</evidence>
<keyword evidence="3 8" id="KW-0472">Membrane</keyword>
<dbReference type="InterPro" id="IPR027231">
    <property type="entry name" value="Semaphorin"/>
</dbReference>
<feature type="compositionally biased region" description="Low complexity" evidence="7">
    <location>
        <begin position="647"/>
        <end position="658"/>
    </location>
</feature>
<dbReference type="InterPro" id="IPR003598">
    <property type="entry name" value="Ig_sub2"/>
</dbReference>
<dbReference type="SMART" id="SM00408">
    <property type="entry name" value="IGc2"/>
    <property type="match status" value="1"/>
</dbReference>
<sequence>MPCLPLLALLCASLLIVAHGQSSAVTPIPRKSVFHKDFHGKLFQEDGVWNYTTMLLREDLGLLMLGAREAIFALNISDVSERKSAVYWRVPEDKQRECTYKGKNADIECRNYIRTLHQINSTSMYVCGTNAFSPTCDYLTFADGQLKLGDVHEEGKGKCPFDPFQRYSSLMVGNDLYSATSINFLGSEPVVLRSSQTTLRTEFKSSWLNEPSFVYMDMVPESEHSTDGDDDKVYLFFSENAVEYDFFNKLMVSRVARVCKEDMGGQRTLQRKWTSFLKARLDCSVPEPSLPYIVQDVFLLSGDNWESGIFYAVFTPQSDSSDLSAVCAYSVSAIRDVFSMGKYKTPVSVETSHIKWVMFSGDVPSPRPGACINDAARSQGMTRSLDLPDKTLQFIRDRPLMDDAVRPLTGAPLLLKRGAAFTRIVVDNVAALDGQMHPVMFIGTESGFVQKAVNYDGEMHIIEEVQPFETPQAIKILRLSLSTGHLYAGTESGAVQMPLSDCGRYASCQDCVLARDPYCAWSLTAALCSTLPRSPDTAPHGSLLQSLKEGDASSCPQSAPVTASAVYVAPGNNIRLDCQVDSNLAQVNWHFNGQPLQTTAPKHFLYNQGLLIFNSSASDMGDYTCQAIEHVGAHEYPQVLASYQLLPPQATTPPTGQGDQSDQDQEVSFTEPPVSQITAPKKKPAGGSGELSPDQPLPNAQVRKITGLQVAVAVLTVTLVAVIGFALFFSRQRLRSRLQKARRTTKNGTAYQPASQDKTDNPRTDQNCNDSVNTVTFSRKGTSNGPAVAIASIGEESEI</sequence>
<dbReference type="Gene3D" id="3.30.1680.10">
    <property type="entry name" value="ligand-binding face of the semaphorins, domain 2"/>
    <property type="match status" value="1"/>
</dbReference>
<dbReference type="GO" id="GO:0071526">
    <property type="term" value="P:semaphorin-plexin signaling pathway"/>
    <property type="evidence" value="ECO:0007669"/>
    <property type="project" value="TreeGrafter"/>
</dbReference>
<feature type="domain" description="Sema" evidence="11">
    <location>
        <begin position="25"/>
        <end position="499"/>
    </location>
</feature>
<dbReference type="RefSeq" id="XP_031431296.1">
    <property type="nucleotide sequence ID" value="XM_031575436.2"/>
</dbReference>
<dbReference type="PANTHER" id="PTHR11036">
    <property type="entry name" value="SEMAPHORIN"/>
    <property type="match status" value="1"/>
</dbReference>
<evidence type="ECO:0000256" key="2">
    <source>
        <dbReference type="ARBA" id="ARBA00009492"/>
    </source>
</evidence>
<evidence type="ECO:0000313" key="15">
    <source>
        <dbReference type="RefSeq" id="XP_031431297.1"/>
    </source>
</evidence>
<feature type="region of interest" description="Disordered" evidence="7">
    <location>
        <begin position="647"/>
        <end position="698"/>
    </location>
</feature>
<gene>
    <name evidence="13 14 15" type="primary">si:ch211-129c21.1</name>
</gene>
<reference evidence="13 14" key="1">
    <citation type="submission" date="2025-04" db="UniProtKB">
        <authorList>
            <consortium name="RefSeq"/>
        </authorList>
    </citation>
    <scope>IDENTIFICATION</scope>
</reference>
<feature type="chain" id="PRO_5044652887" evidence="9">
    <location>
        <begin position="21"/>
        <end position="799"/>
    </location>
</feature>
<evidence type="ECO:0000256" key="3">
    <source>
        <dbReference type="ARBA" id="ARBA00023136"/>
    </source>
</evidence>
<dbReference type="GO" id="GO:0007411">
    <property type="term" value="P:axon guidance"/>
    <property type="evidence" value="ECO:0007669"/>
    <property type="project" value="UniProtKB-ARBA"/>
</dbReference>
<dbReference type="InterPro" id="IPR036179">
    <property type="entry name" value="Ig-like_dom_sf"/>
</dbReference>
<dbReference type="PROSITE" id="PS51004">
    <property type="entry name" value="SEMA"/>
    <property type="match status" value="1"/>
</dbReference>
<organism evidence="12 15">
    <name type="scientific">Clupea harengus</name>
    <name type="common">Atlantic herring</name>
    <dbReference type="NCBI Taxonomy" id="7950"/>
    <lineage>
        <taxon>Eukaryota</taxon>
        <taxon>Metazoa</taxon>
        <taxon>Chordata</taxon>
        <taxon>Craniata</taxon>
        <taxon>Vertebrata</taxon>
        <taxon>Euteleostomi</taxon>
        <taxon>Actinopterygii</taxon>
        <taxon>Neopterygii</taxon>
        <taxon>Teleostei</taxon>
        <taxon>Clupei</taxon>
        <taxon>Clupeiformes</taxon>
        <taxon>Clupeoidei</taxon>
        <taxon>Clupeidae</taxon>
        <taxon>Clupea</taxon>
    </lineage>
</organism>
<feature type="transmembrane region" description="Helical" evidence="8">
    <location>
        <begin position="708"/>
        <end position="730"/>
    </location>
</feature>
<evidence type="ECO:0000256" key="7">
    <source>
        <dbReference type="SAM" id="MobiDB-lite"/>
    </source>
</evidence>
<dbReference type="RefSeq" id="XP_012695072.1">
    <property type="nucleotide sequence ID" value="XM_012839618.3"/>
</dbReference>
<dbReference type="GO" id="GO:0043931">
    <property type="term" value="P:ossification involved in bone maturation"/>
    <property type="evidence" value="ECO:0007669"/>
    <property type="project" value="TreeGrafter"/>
</dbReference>
<feature type="signal peptide" evidence="9">
    <location>
        <begin position="1"/>
        <end position="20"/>
    </location>
</feature>
<evidence type="ECO:0000256" key="9">
    <source>
        <dbReference type="SAM" id="SignalP"/>
    </source>
</evidence>
<evidence type="ECO:0000256" key="8">
    <source>
        <dbReference type="SAM" id="Phobius"/>
    </source>
</evidence>
<keyword evidence="12" id="KW-1185">Reference proteome</keyword>
<dbReference type="GO" id="GO:0001755">
    <property type="term" value="P:neural crest cell migration"/>
    <property type="evidence" value="ECO:0007669"/>
    <property type="project" value="TreeGrafter"/>
</dbReference>